<dbReference type="Pfam" id="PF03600">
    <property type="entry name" value="CitMHS"/>
    <property type="match status" value="1"/>
</dbReference>
<evidence type="ECO:0000313" key="8">
    <source>
        <dbReference type="WBParaSite" id="maker-unitig_21872-snap-gene-0.2-mRNA-1"/>
    </source>
</evidence>
<evidence type="ECO:0000256" key="5">
    <source>
        <dbReference type="ARBA" id="ARBA00023136"/>
    </source>
</evidence>
<dbReference type="WBParaSite" id="maker-unitig_21872-snap-gene-0.2-mRNA-1">
    <property type="protein sequence ID" value="maker-unitig_21872-snap-gene-0.2-mRNA-1"/>
    <property type="gene ID" value="maker-unitig_21872-snap-gene-0.2"/>
</dbReference>
<comment type="subcellular location">
    <subcellularLocation>
        <location evidence="1">Membrane</location>
        <topology evidence="1">Multi-pass membrane protein</topology>
    </subcellularLocation>
</comment>
<evidence type="ECO:0000256" key="1">
    <source>
        <dbReference type="ARBA" id="ARBA00004141"/>
    </source>
</evidence>
<dbReference type="InterPro" id="IPR051475">
    <property type="entry name" value="Diverse_Ion_Transporter"/>
</dbReference>
<evidence type="ECO:0000259" key="6">
    <source>
        <dbReference type="Pfam" id="PF03600"/>
    </source>
</evidence>
<sequence>MMEALRRLGLIGWIGDQVHLVVLSLPETARLPVAIIVVLWTSALASAFIDNIPFTTAMVPVILQLSDILPLMPLVWSLAFGVCFGGNGTLIGASANVVAAGVAEQNGYPISFVHFFRVGFPVLLVTSQLPQLPAIPANLSHAAFGWELLINKWLWYCLS</sequence>
<dbReference type="GO" id="GO:0055085">
    <property type="term" value="P:transmembrane transport"/>
    <property type="evidence" value="ECO:0007669"/>
    <property type="project" value="InterPro"/>
</dbReference>
<evidence type="ECO:0000256" key="4">
    <source>
        <dbReference type="ARBA" id="ARBA00022989"/>
    </source>
</evidence>
<keyword evidence="4" id="KW-1133">Transmembrane helix</keyword>
<accession>A0A1I8F7A0</accession>
<keyword evidence="5" id="KW-0472">Membrane</keyword>
<dbReference type="PANTHER" id="PTHR43568">
    <property type="entry name" value="P PROTEIN"/>
    <property type="match status" value="1"/>
</dbReference>
<organism evidence="7 8">
    <name type="scientific">Macrostomum lignano</name>
    <dbReference type="NCBI Taxonomy" id="282301"/>
    <lineage>
        <taxon>Eukaryota</taxon>
        <taxon>Metazoa</taxon>
        <taxon>Spiralia</taxon>
        <taxon>Lophotrochozoa</taxon>
        <taxon>Platyhelminthes</taxon>
        <taxon>Rhabditophora</taxon>
        <taxon>Macrostomorpha</taxon>
        <taxon>Macrostomida</taxon>
        <taxon>Macrostomidae</taxon>
        <taxon>Macrostomum</taxon>
    </lineage>
</organism>
<name>A0A1I8F7A0_9PLAT</name>
<dbReference type="InterPro" id="IPR004680">
    <property type="entry name" value="Cit_transptr-like_dom"/>
</dbReference>
<evidence type="ECO:0000313" key="7">
    <source>
        <dbReference type="Proteomes" id="UP000095280"/>
    </source>
</evidence>
<dbReference type="GO" id="GO:0016020">
    <property type="term" value="C:membrane"/>
    <property type="evidence" value="ECO:0007669"/>
    <property type="project" value="UniProtKB-SubCell"/>
</dbReference>
<dbReference type="Proteomes" id="UP000095280">
    <property type="component" value="Unplaced"/>
</dbReference>
<dbReference type="PANTHER" id="PTHR43568:SF1">
    <property type="entry name" value="P PROTEIN"/>
    <property type="match status" value="1"/>
</dbReference>
<protein>
    <submittedName>
        <fullName evidence="8">CitMHS domain-containing protein</fullName>
    </submittedName>
</protein>
<keyword evidence="3" id="KW-0812">Transmembrane</keyword>
<evidence type="ECO:0000256" key="2">
    <source>
        <dbReference type="ARBA" id="ARBA00022448"/>
    </source>
</evidence>
<evidence type="ECO:0000256" key="3">
    <source>
        <dbReference type="ARBA" id="ARBA00022692"/>
    </source>
</evidence>
<reference evidence="8" key="1">
    <citation type="submission" date="2016-11" db="UniProtKB">
        <authorList>
            <consortium name="WormBaseParasite"/>
        </authorList>
    </citation>
    <scope>IDENTIFICATION</scope>
</reference>
<keyword evidence="7" id="KW-1185">Reference proteome</keyword>
<keyword evidence="2" id="KW-0813">Transport</keyword>
<dbReference type="AlphaFoldDB" id="A0A1I8F7A0"/>
<feature type="domain" description="Citrate transporter-like" evidence="6">
    <location>
        <begin position="1"/>
        <end position="81"/>
    </location>
</feature>
<proteinExistence type="predicted"/>